<evidence type="ECO:0000313" key="8">
    <source>
        <dbReference type="Proteomes" id="UP000509510"/>
    </source>
</evidence>
<dbReference type="Pfam" id="PF01494">
    <property type="entry name" value="FAD_binding_3"/>
    <property type="match status" value="2"/>
</dbReference>
<dbReference type="InterPro" id="IPR036188">
    <property type="entry name" value="FAD/NAD-bd_sf"/>
</dbReference>
<organism evidence="7 8">
    <name type="scientific">Talaromyces rugulosus</name>
    <name type="common">Penicillium rugulosum</name>
    <dbReference type="NCBI Taxonomy" id="121627"/>
    <lineage>
        <taxon>Eukaryota</taxon>
        <taxon>Fungi</taxon>
        <taxon>Dikarya</taxon>
        <taxon>Ascomycota</taxon>
        <taxon>Pezizomycotina</taxon>
        <taxon>Eurotiomycetes</taxon>
        <taxon>Eurotiomycetidae</taxon>
        <taxon>Eurotiales</taxon>
        <taxon>Trichocomaceae</taxon>
        <taxon>Talaromyces</taxon>
        <taxon>Talaromyces sect. Islandici</taxon>
    </lineage>
</organism>
<comment type="cofactor">
    <cofactor evidence="1">
        <name>FAD</name>
        <dbReference type="ChEBI" id="CHEBI:57692"/>
    </cofactor>
</comment>
<dbReference type="EMBL" id="CP055902">
    <property type="protein sequence ID" value="QKX61946.1"/>
    <property type="molecule type" value="Genomic_DNA"/>
</dbReference>
<dbReference type="InterPro" id="IPR002938">
    <property type="entry name" value="FAD-bd"/>
</dbReference>
<reference evidence="8" key="1">
    <citation type="submission" date="2020-06" db="EMBL/GenBank/DDBJ databases">
        <title>A chromosome-scale genome assembly of Talaromyces rugulosus W13939.</title>
        <authorList>
            <person name="Wang B."/>
            <person name="Guo L."/>
            <person name="Ye K."/>
            <person name="Wang L."/>
        </authorList>
    </citation>
    <scope>NUCLEOTIDE SEQUENCE [LARGE SCALE GENOMIC DNA]</scope>
    <source>
        <strain evidence="8">W13939</strain>
    </source>
</reference>
<dbReference type="GO" id="GO:0004497">
    <property type="term" value="F:monooxygenase activity"/>
    <property type="evidence" value="ECO:0007669"/>
    <property type="project" value="UniProtKB-KW"/>
</dbReference>
<dbReference type="GO" id="GO:0071949">
    <property type="term" value="F:FAD binding"/>
    <property type="evidence" value="ECO:0007669"/>
    <property type="project" value="InterPro"/>
</dbReference>
<dbReference type="PANTHER" id="PTHR47178:SF3">
    <property type="entry name" value="FAD-BINDING DOMAIN-CONTAINING PROTEIN"/>
    <property type="match status" value="1"/>
</dbReference>
<dbReference type="OrthoDB" id="47494at2759"/>
<dbReference type="SUPFAM" id="SSF51905">
    <property type="entry name" value="FAD/NAD(P)-binding domain"/>
    <property type="match status" value="1"/>
</dbReference>
<evidence type="ECO:0000256" key="4">
    <source>
        <dbReference type="ARBA" id="ARBA00023002"/>
    </source>
</evidence>
<sequence>MADSDFHVLIVGAGATGLLIAQGLKKAGIRATIYERYSREEYEERAGKWTVALHWSIPFIEACVPLEISAKLKSTETHPWTDNDSTEAAYIPLVNGLTGDLMAKMPMPSGRRVSRGKLRNLLSTGIDIHFGMKLSEVRSESAAGEKPAVTVLFNGGSVVAKGSVIVGADGARSVVRNYLVGKEAGELQAAESLSLNVFATFTAEQALFIRNNSHLIGQACLLEKYQIEFYTNRLSVADVVDPEKPETWVFQYSFSNLTKDDPPADEEEQRKLFKTYMATYCEPYKSIGLWVTDDTPISAERFNFWGNIVPWDNRDGKITIAGDAAHPMLPFRAQGLNNAAEDAKLYVDAIKGVVYDNKDLKSTIDAYDESSYTRGKTDIISSHEQMKAYHNWDIVMNGPLMKSGGYGKPR</sequence>
<feature type="domain" description="FAD-binding" evidence="6">
    <location>
        <begin position="6"/>
        <end position="47"/>
    </location>
</feature>
<dbReference type="Gene3D" id="3.50.50.60">
    <property type="entry name" value="FAD/NAD(P)-binding domain"/>
    <property type="match status" value="1"/>
</dbReference>
<dbReference type="Proteomes" id="UP000509510">
    <property type="component" value="Chromosome V"/>
</dbReference>
<keyword evidence="2" id="KW-0285">Flavoprotein</keyword>
<evidence type="ECO:0000256" key="5">
    <source>
        <dbReference type="ARBA" id="ARBA00023033"/>
    </source>
</evidence>
<proteinExistence type="predicted"/>
<feature type="domain" description="FAD-binding" evidence="6">
    <location>
        <begin position="123"/>
        <end position="369"/>
    </location>
</feature>
<accession>A0A7H8R6V9</accession>
<gene>
    <name evidence="7" type="ORF">TRUGW13939_09102</name>
</gene>
<keyword evidence="3" id="KW-0274">FAD</keyword>
<protein>
    <recommendedName>
        <fullName evidence="6">FAD-binding domain-containing protein</fullName>
    </recommendedName>
</protein>
<dbReference type="PRINTS" id="PR00420">
    <property type="entry name" value="RNGMNOXGNASE"/>
</dbReference>
<evidence type="ECO:0000313" key="7">
    <source>
        <dbReference type="EMBL" id="QKX61946.1"/>
    </source>
</evidence>
<evidence type="ECO:0000259" key="6">
    <source>
        <dbReference type="Pfam" id="PF01494"/>
    </source>
</evidence>
<keyword evidence="4" id="KW-0560">Oxidoreductase</keyword>
<keyword evidence="5" id="KW-0503">Monooxygenase</keyword>
<dbReference type="RefSeq" id="XP_035348120.1">
    <property type="nucleotide sequence ID" value="XM_035492227.1"/>
</dbReference>
<dbReference type="GeneID" id="55996586"/>
<evidence type="ECO:0000256" key="3">
    <source>
        <dbReference type="ARBA" id="ARBA00022827"/>
    </source>
</evidence>
<dbReference type="AlphaFoldDB" id="A0A7H8R6V9"/>
<evidence type="ECO:0000256" key="1">
    <source>
        <dbReference type="ARBA" id="ARBA00001974"/>
    </source>
</evidence>
<dbReference type="PANTHER" id="PTHR47178">
    <property type="entry name" value="MONOOXYGENASE, FAD-BINDING"/>
    <property type="match status" value="1"/>
</dbReference>
<evidence type="ECO:0000256" key="2">
    <source>
        <dbReference type="ARBA" id="ARBA00022630"/>
    </source>
</evidence>
<dbReference type="KEGG" id="trg:TRUGW13939_09102"/>
<name>A0A7H8R6V9_TALRU</name>
<keyword evidence="8" id="KW-1185">Reference proteome</keyword>